<evidence type="ECO:0000313" key="2">
    <source>
        <dbReference type="Proteomes" id="UP001140562"/>
    </source>
</evidence>
<comment type="caution">
    <text evidence="1">The sequence shown here is derived from an EMBL/GenBank/DDBJ whole genome shotgun (WGS) entry which is preliminary data.</text>
</comment>
<gene>
    <name evidence="1" type="ORF">N0V87_000469</name>
</gene>
<sequence length="360" mass="41766">MQLDGERMHVTKENQRGAEPKVSFEIWVEKLGTEAASFKGSLRKDSGEAREWRGSFVYYRDTPLDVIRAGPQDMPPKAKTSSISIPGRSEEMLIMQSLPDEAKDILYQNNIRNPDEDVRGTIARSQDFPEAVKWRIHPRSIFEQYGRSDQTSILHLIAIHVMVRDIEQQNWLNFAQKTRLRVLTGQLFDLLHYKGNDLGTEEFNNLCRAYGPMRRDPRRAVWEYRNVLRQCYFSEYVERASKWDSIPKDPSASWTEIRQYLMSDEYLEHWLPTIIDSAENQLEVSLKNNMEILGDKLYFLQSAAQTGEMPGTGEAEQVVQKLLTSALQTGLVHDTMVSDFKSENMNARTLMQLYLRRFNS</sequence>
<dbReference type="OrthoDB" id="10579354at2759"/>
<dbReference type="EMBL" id="JAPEUV010000003">
    <property type="protein sequence ID" value="KAJ4343247.1"/>
    <property type="molecule type" value="Genomic_DNA"/>
</dbReference>
<keyword evidence="2" id="KW-1185">Reference proteome</keyword>
<evidence type="ECO:0000313" key="1">
    <source>
        <dbReference type="EMBL" id="KAJ4343247.1"/>
    </source>
</evidence>
<dbReference type="AlphaFoldDB" id="A0A9W9C477"/>
<name>A0A9W9C477_9PLEO</name>
<protein>
    <submittedName>
        <fullName evidence="1">Uncharacterized protein</fullName>
    </submittedName>
</protein>
<accession>A0A9W9C477</accession>
<organism evidence="1 2">
    <name type="scientific">Didymella glomerata</name>
    <dbReference type="NCBI Taxonomy" id="749621"/>
    <lineage>
        <taxon>Eukaryota</taxon>
        <taxon>Fungi</taxon>
        <taxon>Dikarya</taxon>
        <taxon>Ascomycota</taxon>
        <taxon>Pezizomycotina</taxon>
        <taxon>Dothideomycetes</taxon>
        <taxon>Pleosporomycetidae</taxon>
        <taxon>Pleosporales</taxon>
        <taxon>Pleosporineae</taxon>
        <taxon>Didymellaceae</taxon>
        <taxon>Didymella</taxon>
    </lineage>
</organism>
<proteinExistence type="predicted"/>
<reference evidence="1" key="1">
    <citation type="submission" date="2022-10" db="EMBL/GenBank/DDBJ databases">
        <title>Tapping the CABI collections for fungal endophytes: first genome assemblies for Collariella, Neodidymelliopsis, Ascochyta clinopodiicola, Didymella pomorum, Didymosphaeria variabile, Neocosmospora piperis and Neocucurbitaria cava.</title>
        <authorList>
            <person name="Hill R."/>
        </authorList>
    </citation>
    <scope>NUCLEOTIDE SEQUENCE</scope>
    <source>
        <strain evidence="1">IMI 360193</strain>
    </source>
</reference>
<dbReference type="Proteomes" id="UP001140562">
    <property type="component" value="Unassembled WGS sequence"/>
</dbReference>